<evidence type="ECO:0000313" key="1">
    <source>
        <dbReference type="EMBL" id="USF88770.1"/>
    </source>
</evidence>
<evidence type="ECO:0000313" key="2">
    <source>
        <dbReference type="Proteomes" id="UP001056649"/>
    </source>
</evidence>
<dbReference type="KEGG" id="eps:L0Y14_05925"/>
<accession>A0A9J7A198</accession>
<dbReference type="AlphaFoldDB" id="A0A9J7A198"/>
<reference evidence="1" key="1">
    <citation type="journal article" date="2022" name="Mol. Ecol. Resour.">
        <title>The complete and closed genome of the facultative generalist Candidatus Endoriftia persephone from deep-sea hydrothermal vents.</title>
        <authorList>
            <person name="de Oliveira A.L."/>
            <person name="Srivastava A."/>
            <person name="Espada-Hinojosa S."/>
            <person name="Bright M."/>
        </authorList>
    </citation>
    <scope>NUCLEOTIDE SEQUENCE</scope>
    <source>
        <strain evidence="1">Tica-EPR-9o50.N</strain>
    </source>
</reference>
<dbReference type="Proteomes" id="UP001056649">
    <property type="component" value="Chromosome"/>
</dbReference>
<organism evidence="1 2">
    <name type="scientific">Candidatus Endoriftia persephonae</name>
    <dbReference type="NCBI Taxonomy" id="393765"/>
    <lineage>
        <taxon>Bacteria</taxon>
        <taxon>Pseudomonadati</taxon>
        <taxon>Pseudomonadota</taxon>
        <taxon>Gammaproteobacteria</taxon>
        <taxon>Chromatiales</taxon>
        <taxon>Sedimenticolaceae</taxon>
        <taxon>Candidatus Endoriftia</taxon>
    </lineage>
</organism>
<dbReference type="RefSeq" id="WP_005966100.1">
    <property type="nucleotide sequence ID" value="NZ_CP090569.1"/>
</dbReference>
<sequence length="61" mass="7194">MKKVNLSRIPRERKREAWEKLQRDYPAQAELVESEFVQEMAQAFDGEIVIYLPEAGDNLTR</sequence>
<keyword evidence="2" id="KW-1185">Reference proteome</keyword>
<name>A0A9J7A198_9GAMM</name>
<protein>
    <submittedName>
        <fullName evidence="1">Uncharacterized protein</fullName>
    </submittedName>
</protein>
<dbReference type="EMBL" id="CP090569">
    <property type="protein sequence ID" value="USF88770.1"/>
    <property type="molecule type" value="Genomic_DNA"/>
</dbReference>
<proteinExistence type="predicted"/>
<gene>
    <name evidence="1" type="ORF">L0Y14_05925</name>
</gene>